<accession>Q4UI35</accession>
<keyword evidence="2" id="KW-1185">Reference proteome</keyword>
<dbReference type="eggNOG" id="ENOG502QWXA">
    <property type="taxonomic scope" value="Eukaryota"/>
</dbReference>
<evidence type="ECO:0000313" key="1">
    <source>
        <dbReference type="EMBL" id="CAI73254.1"/>
    </source>
</evidence>
<dbReference type="OMA" id="MNECKER"/>
<dbReference type="KEGG" id="tan:TA05975"/>
<dbReference type="InParanoid" id="Q4UI35"/>
<dbReference type="AlphaFoldDB" id="Q4UI35"/>
<dbReference type="Proteomes" id="UP000001950">
    <property type="component" value="Chromosome 1"/>
</dbReference>
<dbReference type="GeneID" id="3864298"/>
<evidence type="ECO:0000313" key="2">
    <source>
        <dbReference type="Proteomes" id="UP000001950"/>
    </source>
</evidence>
<protein>
    <submittedName>
        <fullName evidence="1">Uncharacterized protein</fullName>
    </submittedName>
</protein>
<dbReference type="EMBL" id="CR940347">
    <property type="protein sequence ID" value="CAI73254.1"/>
    <property type="molecule type" value="Genomic_DNA"/>
</dbReference>
<proteinExistence type="predicted"/>
<dbReference type="VEuPathDB" id="PiroplasmaDB:TA05975"/>
<gene>
    <name evidence="1" type="ORF">TA05975</name>
</gene>
<reference evidence="1 2" key="1">
    <citation type="journal article" date="2005" name="Science">
        <title>Genome of the host-cell transforming parasite Theileria annulata compared with T. parva.</title>
        <authorList>
            <person name="Pain A."/>
            <person name="Renauld H."/>
            <person name="Berriman M."/>
            <person name="Murphy L."/>
            <person name="Yeats C.A."/>
            <person name="Weir W."/>
            <person name="Kerhornou A."/>
            <person name="Aslett M."/>
            <person name="Bishop R."/>
            <person name="Bouchier C."/>
            <person name="Cochet M."/>
            <person name="Coulson R.M.R."/>
            <person name="Cronin A."/>
            <person name="de Villiers E.P."/>
            <person name="Fraser A."/>
            <person name="Fosker N."/>
            <person name="Gardner M."/>
            <person name="Goble A."/>
            <person name="Griffiths-Jones S."/>
            <person name="Harris D.E."/>
            <person name="Katzer F."/>
            <person name="Larke N."/>
            <person name="Lord A."/>
            <person name="Maser P."/>
            <person name="McKellar S."/>
            <person name="Mooney P."/>
            <person name="Morton F."/>
            <person name="Nene V."/>
            <person name="O'Neil S."/>
            <person name="Price C."/>
            <person name="Quail M.A."/>
            <person name="Rabbinowitsch E."/>
            <person name="Rawlings N.D."/>
            <person name="Rutter S."/>
            <person name="Saunders D."/>
            <person name="Seeger K."/>
            <person name="Shah T."/>
            <person name="Squares R."/>
            <person name="Squares S."/>
            <person name="Tivey A."/>
            <person name="Walker A.R."/>
            <person name="Woodward J."/>
            <person name="Dobbelaere D.A.E."/>
            <person name="Langsley G."/>
            <person name="Rajandream M.A."/>
            <person name="McKeever D."/>
            <person name="Shiels B."/>
            <person name="Tait A."/>
            <person name="Barrell B.G."/>
            <person name="Hall N."/>
        </authorList>
    </citation>
    <scope>NUCLEOTIDE SEQUENCE [LARGE SCALE GENOMIC DNA]</scope>
    <source>
        <strain evidence="2">Ankara</strain>
    </source>
</reference>
<name>Q4UI35_THEAN</name>
<sequence>MEIPPFIRITPNILTKFRYNNGVFYNVWNNNDKLDPILINNTKTNLNENTKLTNYNLNELVDSISHYLNKSNVSLHGLLDYNLNRLEKLNYESNKIVNKLAKILNYRILSISDKLNTNQLSKLIFSLTQSTEQFSDLTLKLFELFLEKSNFNVVSTHNNDVYDYFLVLSSFLIFKSKFSNETIENKLIDKINLINFNYLNLSNDVLLQFLQTLAFLNGEKIHQNVLEQIFYKLDVEKMAFNEMCTLVHTYSLLQTNITFDAQNIMENVLERINKNVMEVYKNDVELSIECLPKLFHYFYITNDLDNHLMSLLVEIIVKRDITFQFSNYFYRVTFPISLSNLITYDEVGKWMLDQLINNYDNYVNQLSNFLFILMRVASSARIEPNKALNGEKGTMVESLYEEALMYLNEKVYLPTNRSKLLYLFDKIMEFIQSADSDQFIQILHVLSHKLVKINTGMKLKLMNECKERVNSTSVGGISHVLEFITWVYSNKNPDCITILEAYQQRILSDISTYNTGDRNFITTSELYNDSYLSSVKILSNILYIFDWASLYSSDLSNEVSSLINNNTHMLVEGDVSDICHIIHYISRSNEQQNEIFYIVLFDKMKNDSEVEPTDLVLLLESFIANSLHLRYKELLDEVEKRVKEIRGEQRVVKLLVDCLNKINMDLVYSLDVTGESFSEPLDLDSETQDDEPSINVKEFSDSKLNVVDEETKVIRIDLATHIRDLSSVNQSSCPELYELYRKITMDIRKFIYNSIISEDFCVNFSISHGDSDNKVEGTGKGVLKSDNSNLVVNMEDVTPEQPNSDLKSAMSIDGLNEVMSIEMMKSFSSSNSIQSITSSSSLSSIKNDHLDDIDEISPSTNLDCIVLELSPNKLNRTVTEMAHVQMRRFFSSYPKSFKIATGNVGADVYAMGKRYYITSDSQASDFNIDSSQPSHSLFLAHLYRRQRSICYYCGFTRCARSASSKNMCEYQKCIKCVAYHKWSRNSCKANGKLLEHYLSQNDWQIRRSNYWASVPKHIRQMLRCFYCNNEGDANFKCQGLSCPEGNATLRIRCLELMGANELNSERRRIPHNFPHLKRINFVFDKDFKLK</sequence>
<dbReference type="RefSeq" id="XP_953931.1">
    <property type="nucleotide sequence ID" value="XM_948838.1"/>
</dbReference>
<dbReference type="OrthoDB" id="366025at2759"/>
<organism evidence="1 2">
    <name type="scientific">Theileria annulata</name>
    <dbReference type="NCBI Taxonomy" id="5874"/>
    <lineage>
        <taxon>Eukaryota</taxon>
        <taxon>Sar</taxon>
        <taxon>Alveolata</taxon>
        <taxon>Apicomplexa</taxon>
        <taxon>Aconoidasida</taxon>
        <taxon>Piroplasmida</taxon>
        <taxon>Theileriidae</taxon>
        <taxon>Theileria</taxon>
    </lineage>
</organism>